<reference evidence="2" key="1">
    <citation type="submission" date="2020-05" db="UniProtKB">
        <authorList>
            <consortium name="EnsemblMetazoa"/>
        </authorList>
    </citation>
    <scope>IDENTIFICATION</scope>
    <source>
        <strain evidence="2">USDA</strain>
    </source>
</reference>
<dbReference type="VEuPathDB" id="VectorBase:SCAU009025"/>
<accession>A0A1I8PL21</accession>
<dbReference type="AlphaFoldDB" id="A0A1I8PL21"/>
<feature type="chain" id="PRO_5009326839" evidence="1">
    <location>
        <begin position="20"/>
        <end position="105"/>
    </location>
</feature>
<organism evidence="2 3">
    <name type="scientific">Stomoxys calcitrans</name>
    <name type="common">Stable fly</name>
    <name type="synonym">Conops calcitrans</name>
    <dbReference type="NCBI Taxonomy" id="35570"/>
    <lineage>
        <taxon>Eukaryota</taxon>
        <taxon>Metazoa</taxon>
        <taxon>Ecdysozoa</taxon>
        <taxon>Arthropoda</taxon>
        <taxon>Hexapoda</taxon>
        <taxon>Insecta</taxon>
        <taxon>Pterygota</taxon>
        <taxon>Neoptera</taxon>
        <taxon>Endopterygota</taxon>
        <taxon>Diptera</taxon>
        <taxon>Brachycera</taxon>
        <taxon>Muscomorpha</taxon>
        <taxon>Muscoidea</taxon>
        <taxon>Muscidae</taxon>
        <taxon>Stomoxys</taxon>
    </lineage>
</organism>
<keyword evidence="1" id="KW-0732">Signal</keyword>
<dbReference type="EnsemblMetazoa" id="SCAU009025-RA">
    <property type="protein sequence ID" value="SCAU009025-PA"/>
    <property type="gene ID" value="SCAU009025"/>
</dbReference>
<dbReference type="Proteomes" id="UP000095300">
    <property type="component" value="Unassembled WGS sequence"/>
</dbReference>
<dbReference type="KEGG" id="scac:106083464"/>
<evidence type="ECO:0000256" key="1">
    <source>
        <dbReference type="SAM" id="SignalP"/>
    </source>
</evidence>
<name>A0A1I8PL21_STOCA</name>
<proteinExistence type="predicted"/>
<gene>
    <name evidence="2" type="primary">106083464</name>
</gene>
<keyword evidence="3" id="KW-1185">Reference proteome</keyword>
<feature type="signal peptide" evidence="1">
    <location>
        <begin position="1"/>
        <end position="19"/>
    </location>
</feature>
<protein>
    <submittedName>
        <fullName evidence="2">Uncharacterized protein</fullName>
    </submittedName>
</protein>
<sequence>MRACVLLAIFACFLALAWSAAIEQVEDNETVPANDLLAVDAGVESGDEKTRQARQFIAFGLGSPFGYYGRPYYGGYYGRPYYGGYYGRPYYGGYYRRPYYGGFYG</sequence>
<evidence type="ECO:0000313" key="3">
    <source>
        <dbReference type="Proteomes" id="UP000095300"/>
    </source>
</evidence>
<evidence type="ECO:0000313" key="2">
    <source>
        <dbReference type="EnsemblMetazoa" id="SCAU009025-PA"/>
    </source>
</evidence>